<dbReference type="InterPro" id="IPR005123">
    <property type="entry name" value="Oxoglu/Fe-dep_dioxygenase_dom"/>
</dbReference>
<evidence type="ECO:0000313" key="5">
    <source>
        <dbReference type="Proteomes" id="UP000694861"/>
    </source>
</evidence>
<feature type="domain" description="Fe2OG dioxygenase" evidence="4">
    <location>
        <begin position="145"/>
        <end position="242"/>
    </location>
</feature>
<dbReference type="Pfam" id="PF03171">
    <property type="entry name" value="2OG-FeII_Oxy"/>
    <property type="match status" value="1"/>
</dbReference>
<protein>
    <submittedName>
        <fullName evidence="6">Protein DMR6-LIKE OXYGENASE 1-like</fullName>
    </submittedName>
</protein>
<organism evidence="5 6">
    <name type="scientific">Prunus mume</name>
    <name type="common">Japanese apricot</name>
    <name type="synonym">Armeniaca mume</name>
    <dbReference type="NCBI Taxonomy" id="102107"/>
    <lineage>
        <taxon>Eukaryota</taxon>
        <taxon>Viridiplantae</taxon>
        <taxon>Streptophyta</taxon>
        <taxon>Embryophyta</taxon>
        <taxon>Tracheophyta</taxon>
        <taxon>Spermatophyta</taxon>
        <taxon>Magnoliopsida</taxon>
        <taxon>eudicotyledons</taxon>
        <taxon>Gunneridae</taxon>
        <taxon>Pentapetalae</taxon>
        <taxon>rosids</taxon>
        <taxon>fabids</taxon>
        <taxon>Rosales</taxon>
        <taxon>Rosaceae</taxon>
        <taxon>Amygdaloideae</taxon>
        <taxon>Amygdaleae</taxon>
        <taxon>Prunus</taxon>
    </lineage>
</organism>
<accession>A0ABM1LT09</accession>
<dbReference type="InterPro" id="IPR027443">
    <property type="entry name" value="IPNS-like_sf"/>
</dbReference>
<dbReference type="GeneID" id="103336569"/>
<reference evidence="5" key="1">
    <citation type="journal article" date="2012" name="Nat. Commun.">
        <title>The genome of Prunus mume.</title>
        <authorList>
            <person name="Zhang Q."/>
            <person name="Chen W."/>
            <person name="Sun L."/>
            <person name="Zhao F."/>
            <person name="Huang B."/>
            <person name="Yang W."/>
            <person name="Tao Y."/>
            <person name="Wang J."/>
            <person name="Yuan Z."/>
            <person name="Fan G."/>
            <person name="Xing Z."/>
            <person name="Han C."/>
            <person name="Pan H."/>
            <person name="Zhong X."/>
            <person name="Shi W."/>
            <person name="Liang X."/>
            <person name="Du D."/>
            <person name="Sun F."/>
            <person name="Xu Z."/>
            <person name="Hao R."/>
            <person name="Lv T."/>
            <person name="Lv Y."/>
            <person name="Zheng Z."/>
            <person name="Sun M."/>
            <person name="Luo L."/>
            <person name="Cai M."/>
            <person name="Gao Y."/>
            <person name="Wang J."/>
            <person name="Yin Y."/>
            <person name="Xu X."/>
            <person name="Cheng T."/>
            <person name="Wang J."/>
        </authorList>
    </citation>
    <scope>NUCLEOTIDE SEQUENCE [LARGE SCALE GENOMIC DNA]</scope>
</reference>
<name>A0ABM1LT09_PRUMU</name>
<sequence length="293" mass="33247">MLISNDSLKSSQAVSDLNQACLNYGFFTVTNHGIPDSLIGSVTSWLSRFFHQTDEEKRRYATNDPTDRIRFILGGVTKRELLHMRTHPNFHCPTKPDDSMVLQEYSERMREMGIQLLRGISKSLGLEECYIEKKVKLESGYNILGPNFYQSLSRCSDDKNQIGQFPHRDPGLLVLIAQNVGGGLQIKHQGKWLNADFPPSSIGVLVADNIEILTNGKYKSLLHRVALNTEVERLSLPFFFGPSLDATVKPEPEFVDDHNPPSYRQMTYKEYLESNSQYHVIEAKANLINEALL</sequence>
<dbReference type="Proteomes" id="UP000694861">
    <property type="component" value="Linkage group LG6"/>
</dbReference>
<dbReference type="Pfam" id="PF14226">
    <property type="entry name" value="DIOX_N"/>
    <property type="match status" value="1"/>
</dbReference>
<gene>
    <name evidence="6" type="primary">LOC103336569</name>
</gene>
<proteinExistence type="inferred from homology"/>
<dbReference type="InterPro" id="IPR050231">
    <property type="entry name" value="Iron_ascorbate_oxido_reductase"/>
</dbReference>
<dbReference type="PROSITE" id="PS51471">
    <property type="entry name" value="FE2OG_OXY"/>
    <property type="match status" value="1"/>
</dbReference>
<evidence type="ECO:0000259" key="4">
    <source>
        <dbReference type="PROSITE" id="PS51471"/>
    </source>
</evidence>
<dbReference type="InterPro" id="IPR044861">
    <property type="entry name" value="IPNS-like_FE2OG_OXY"/>
</dbReference>
<evidence type="ECO:0000256" key="1">
    <source>
        <dbReference type="ARBA" id="ARBA00022723"/>
    </source>
</evidence>
<evidence type="ECO:0000256" key="2">
    <source>
        <dbReference type="ARBA" id="ARBA00023004"/>
    </source>
</evidence>
<comment type="similarity">
    <text evidence="3">Belongs to the iron/ascorbate-dependent oxidoreductase family.</text>
</comment>
<keyword evidence="3" id="KW-0560">Oxidoreductase</keyword>
<dbReference type="Gene3D" id="2.60.120.330">
    <property type="entry name" value="B-lactam Antibiotic, Isopenicillin N Synthase, Chain"/>
    <property type="match status" value="1"/>
</dbReference>
<keyword evidence="2 3" id="KW-0408">Iron</keyword>
<keyword evidence="1 3" id="KW-0479">Metal-binding</keyword>
<dbReference type="PANTHER" id="PTHR47990">
    <property type="entry name" value="2-OXOGLUTARATE (2OG) AND FE(II)-DEPENDENT OXYGENASE SUPERFAMILY PROTEIN-RELATED"/>
    <property type="match status" value="1"/>
</dbReference>
<evidence type="ECO:0000256" key="3">
    <source>
        <dbReference type="RuleBase" id="RU003682"/>
    </source>
</evidence>
<dbReference type="RefSeq" id="XP_016650536.1">
    <property type="nucleotide sequence ID" value="XM_016795050.1"/>
</dbReference>
<keyword evidence="5" id="KW-1185">Reference proteome</keyword>
<dbReference type="InterPro" id="IPR026992">
    <property type="entry name" value="DIOX_N"/>
</dbReference>
<reference evidence="6" key="2">
    <citation type="submission" date="2025-08" db="UniProtKB">
        <authorList>
            <consortium name="RefSeq"/>
        </authorList>
    </citation>
    <scope>IDENTIFICATION</scope>
</reference>
<evidence type="ECO:0000313" key="6">
    <source>
        <dbReference type="RefSeq" id="XP_016650536.1"/>
    </source>
</evidence>
<dbReference type="SUPFAM" id="SSF51197">
    <property type="entry name" value="Clavaminate synthase-like"/>
    <property type="match status" value="1"/>
</dbReference>